<dbReference type="AlphaFoldDB" id="A0A3R7P524"/>
<proteinExistence type="predicted"/>
<feature type="compositionally biased region" description="Low complexity" evidence="1">
    <location>
        <begin position="87"/>
        <end position="100"/>
    </location>
</feature>
<protein>
    <submittedName>
        <fullName evidence="2">Uncharacterized protein</fullName>
    </submittedName>
</protein>
<feature type="compositionally biased region" description="Basic residues" evidence="1">
    <location>
        <begin position="36"/>
        <end position="48"/>
    </location>
</feature>
<feature type="region of interest" description="Disordered" evidence="1">
    <location>
        <begin position="250"/>
        <end position="280"/>
    </location>
</feature>
<dbReference type="OrthoDB" id="10072532at2759"/>
<feature type="compositionally biased region" description="Low complexity" evidence="1">
    <location>
        <begin position="49"/>
        <end position="77"/>
    </location>
</feature>
<evidence type="ECO:0000256" key="1">
    <source>
        <dbReference type="SAM" id="MobiDB-lite"/>
    </source>
</evidence>
<evidence type="ECO:0000313" key="2">
    <source>
        <dbReference type="EMBL" id="ROT75634.1"/>
    </source>
</evidence>
<accession>A0A3R7P524</accession>
<reference evidence="2 3" key="1">
    <citation type="submission" date="2018-04" db="EMBL/GenBank/DDBJ databases">
        <authorList>
            <person name="Zhang X."/>
            <person name="Yuan J."/>
            <person name="Li F."/>
            <person name="Xiang J."/>
        </authorList>
    </citation>
    <scope>NUCLEOTIDE SEQUENCE [LARGE SCALE GENOMIC DNA]</scope>
    <source>
        <tissue evidence="2">Muscle</tissue>
    </source>
</reference>
<organism evidence="2 3">
    <name type="scientific">Penaeus vannamei</name>
    <name type="common">Whiteleg shrimp</name>
    <name type="synonym">Litopenaeus vannamei</name>
    <dbReference type="NCBI Taxonomy" id="6689"/>
    <lineage>
        <taxon>Eukaryota</taxon>
        <taxon>Metazoa</taxon>
        <taxon>Ecdysozoa</taxon>
        <taxon>Arthropoda</taxon>
        <taxon>Crustacea</taxon>
        <taxon>Multicrustacea</taxon>
        <taxon>Malacostraca</taxon>
        <taxon>Eumalacostraca</taxon>
        <taxon>Eucarida</taxon>
        <taxon>Decapoda</taxon>
        <taxon>Dendrobranchiata</taxon>
        <taxon>Penaeoidea</taxon>
        <taxon>Penaeidae</taxon>
        <taxon>Penaeus</taxon>
    </lineage>
</organism>
<keyword evidence="3" id="KW-1185">Reference proteome</keyword>
<dbReference type="Proteomes" id="UP000283509">
    <property type="component" value="Unassembled WGS sequence"/>
</dbReference>
<feature type="compositionally biased region" description="Low complexity" evidence="1">
    <location>
        <begin position="271"/>
        <end position="280"/>
    </location>
</feature>
<name>A0A3R7P524_PENVA</name>
<feature type="compositionally biased region" description="Basic and acidic residues" evidence="1">
    <location>
        <begin position="209"/>
        <end position="223"/>
    </location>
</feature>
<feature type="region of interest" description="Disordered" evidence="1">
    <location>
        <begin position="27"/>
        <end position="238"/>
    </location>
</feature>
<gene>
    <name evidence="2" type="ORF">C7M84_005812</name>
</gene>
<comment type="caution">
    <text evidence="2">The sequence shown here is derived from an EMBL/GenBank/DDBJ whole genome shotgun (WGS) entry which is preliminary data.</text>
</comment>
<sequence>MSSSCLCVEGKVVIICRRVDRFGRIRKDSNQSYSRSRSRSGSRPRGRPGRTFSSSRSRSRSGSRSSSASSRSISRGRSISRSRSRSRSSFSRSSSASSVGSRRRGEKRRMTQGTVSYGQAKSKAMDPMKLSGQKQQIKLTLKGSAMRRLDKPVLPQEDDSGESDTDGKVIRKRKPDSPPQSHRHRKSWYEPPCPHSSCPSAGKEAPSQSKEELLKQLRAKAEEEQQEEGLHSGLPWPIRSSAQGTRLCNLHSGAEQGQGGCQVPVSSLTGPDSSSLASPSCPLPAPFALTPFSQLSCAWSGTCSSSKRGGED</sequence>
<dbReference type="EMBL" id="QCYY01001749">
    <property type="protein sequence ID" value="ROT75634.1"/>
    <property type="molecule type" value="Genomic_DNA"/>
</dbReference>
<evidence type="ECO:0000313" key="3">
    <source>
        <dbReference type="Proteomes" id="UP000283509"/>
    </source>
</evidence>
<reference evidence="2 3" key="2">
    <citation type="submission" date="2019-01" db="EMBL/GenBank/DDBJ databases">
        <title>The decoding of complex shrimp genome reveals the adaptation for benthos swimmer, frequently molting mechanism and breeding impact on genome.</title>
        <authorList>
            <person name="Sun Y."/>
            <person name="Gao Y."/>
            <person name="Yu Y."/>
        </authorList>
    </citation>
    <scope>NUCLEOTIDE SEQUENCE [LARGE SCALE GENOMIC DNA]</scope>
    <source>
        <tissue evidence="2">Muscle</tissue>
    </source>
</reference>